<dbReference type="AlphaFoldDB" id="A0A6J4LJR4"/>
<dbReference type="EMBL" id="CADCTV010000485">
    <property type="protein sequence ID" value="CAA9334054.1"/>
    <property type="molecule type" value="Genomic_DNA"/>
</dbReference>
<name>A0A6J4LJR4_9BACT</name>
<dbReference type="Pfam" id="PF00582">
    <property type="entry name" value="Usp"/>
    <property type="match status" value="2"/>
</dbReference>
<feature type="domain" description="UspA" evidence="2">
    <location>
        <begin position="198"/>
        <end position="286"/>
    </location>
</feature>
<evidence type="ECO:0000259" key="2">
    <source>
        <dbReference type="Pfam" id="PF00582"/>
    </source>
</evidence>
<accession>A0A6J4LJR4</accession>
<dbReference type="InterPro" id="IPR006015">
    <property type="entry name" value="Universal_stress_UspA"/>
</dbReference>
<gene>
    <name evidence="3" type="ORF">AVDCRST_MAG89-2278</name>
</gene>
<reference evidence="3" key="1">
    <citation type="submission" date="2020-02" db="EMBL/GenBank/DDBJ databases">
        <authorList>
            <person name="Meier V. D."/>
        </authorList>
    </citation>
    <scope>NUCLEOTIDE SEQUENCE</scope>
    <source>
        <strain evidence="3">AVDCRST_MAG89</strain>
    </source>
</reference>
<evidence type="ECO:0000313" key="3">
    <source>
        <dbReference type="EMBL" id="CAA9334054.1"/>
    </source>
</evidence>
<organism evidence="3">
    <name type="scientific">uncultured Gemmatimonadota bacterium</name>
    <dbReference type="NCBI Taxonomy" id="203437"/>
    <lineage>
        <taxon>Bacteria</taxon>
        <taxon>Pseudomonadati</taxon>
        <taxon>Gemmatimonadota</taxon>
        <taxon>environmental samples</taxon>
    </lineage>
</organism>
<dbReference type="InterPro" id="IPR006016">
    <property type="entry name" value="UspA"/>
</dbReference>
<evidence type="ECO:0000256" key="1">
    <source>
        <dbReference type="ARBA" id="ARBA00008791"/>
    </source>
</evidence>
<feature type="domain" description="UspA" evidence="2">
    <location>
        <begin position="16"/>
        <end position="145"/>
    </location>
</feature>
<proteinExistence type="inferred from homology"/>
<sequence length="290" mass="29923">MRDAPAPASSERPAFGPIVVGTDLSVGSDELLRTAAHVAARSATPLHVVHAIDMVPGTGTYDEAVGRAERLLDEQIRAVVPAGVEVHRHVESSPPDRVIIDWAERTNSGLIVVGPHVRRAGPAGLLGSTAEWVLGEAKAPCLVVRAPVVAPASHVAAAVDPAHTLAPVLDAAIQWALLFSDAGGGGGAATVSALYVTSDRHGDPPPALDEALRLALARADVGNRLTAQLAVRGTDVVQSILLFAEVEAVDLLVLSTRNRGVVGRALLGSVSSEVTRRAPCNVLLIPPAAE</sequence>
<comment type="similarity">
    <text evidence="1">Belongs to the universal stress protein A family.</text>
</comment>
<dbReference type="CDD" id="cd00293">
    <property type="entry name" value="USP-like"/>
    <property type="match status" value="1"/>
</dbReference>
<dbReference type="PRINTS" id="PR01438">
    <property type="entry name" value="UNVRSLSTRESS"/>
</dbReference>
<dbReference type="PANTHER" id="PTHR46268:SF6">
    <property type="entry name" value="UNIVERSAL STRESS PROTEIN UP12"/>
    <property type="match status" value="1"/>
</dbReference>
<dbReference type="SUPFAM" id="SSF52402">
    <property type="entry name" value="Adenine nucleotide alpha hydrolases-like"/>
    <property type="match status" value="2"/>
</dbReference>
<dbReference type="InterPro" id="IPR014729">
    <property type="entry name" value="Rossmann-like_a/b/a_fold"/>
</dbReference>
<dbReference type="PANTHER" id="PTHR46268">
    <property type="entry name" value="STRESS RESPONSE PROTEIN NHAX"/>
    <property type="match status" value="1"/>
</dbReference>
<dbReference type="Gene3D" id="3.40.50.620">
    <property type="entry name" value="HUPs"/>
    <property type="match status" value="2"/>
</dbReference>
<protein>
    <recommendedName>
        <fullName evidence="2">UspA domain-containing protein</fullName>
    </recommendedName>
</protein>